<gene>
    <name evidence="2" type="ORF">P43SY_006799</name>
</gene>
<feature type="transmembrane region" description="Helical" evidence="1">
    <location>
        <begin position="213"/>
        <end position="236"/>
    </location>
</feature>
<sequence>MRFPFARVVSLVVAVALLLSAVSGFFALFTARWRVASLPGTQQVANHTFTEQIIVGEYRTCVTLRRETPATNDSDVVQVRREENCYNTFPVNLFWSSRLRDVSTGEKAYFIGVCWINRDRVARVLGIPEDVPMQSLWKRQCFGVRSASVGTQAVAAAMAVIGGAVLIFDRNDKERPYRGMILIAGLTAALSLVPLVIWFGVVKKPGFDVGPSLRLAGFTWGIHLASFLALTLLHFCHSRSEMARYSGPPIDREVVTTQTADRLTPTQARAGQAAEGFARLESQA</sequence>
<comment type="caution">
    <text evidence="2">The sequence shown here is derived from an EMBL/GenBank/DDBJ whole genome shotgun (WGS) entry which is preliminary data.</text>
</comment>
<organism evidence="2 3">
    <name type="scientific">Pythium insidiosum</name>
    <name type="common">Pythiosis disease agent</name>
    <dbReference type="NCBI Taxonomy" id="114742"/>
    <lineage>
        <taxon>Eukaryota</taxon>
        <taxon>Sar</taxon>
        <taxon>Stramenopiles</taxon>
        <taxon>Oomycota</taxon>
        <taxon>Peronosporomycetes</taxon>
        <taxon>Pythiales</taxon>
        <taxon>Pythiaceae</taxon>
        <taxon>Pythium</taxon>
    </lineage>
</organism>
<dbReference type="AlphaFoldDB" id="A0AAD5QBC3"/>
<evidence type="ECO:0000256" key="1">
    <source>
        <dbReference type="SAM" id="Phobius"/>
    </source>
</evidence>
<dbReference type="Proteomes" id="UP001209570">
    <property type="component" value="Unassembled WGS sequence"/>
</dbReference>
<dbReference type="EMBL" id="JAKCXM010000111">
    <property type="protein sequence ID" value="KAJ0402102.1"/>
    <property type="molecule type" value="Genomic_DNA"/>
</dbReference>
<keyword evidence="1" id="KW-1133">Transmembrane helix</keyword>
<protein>
    <submittedName>
        <fullName evidence="2">Uncharacterized protein</fullName>
    </submittedName>
</protein>
<keyword evidence="3" id="KW-1185">Reference proteome</keyword>
<evidence type="ECO:0000313" key="2">
    <source>
        <dbReference type="EMBL" id="KAJ0402102.1"/>
    </source>
</evidence>
<reference evidence="2" key="1">
    <citation type="submission" date="2021-12" db="EMBL/GenBank/DDBJ databases">
        <title>Prjna785345.</title>
        <authorList>
            <person name="Rujirawat T."/>
            <person name="Krajaejun T."/>
        </authorList>
    </citation>
    <scope>NUCLEOTIDE SEQUENCE</scope>
    <source>
        <strain evidence="2">Pi057C3</strain>
    </source>
</reference>
<accession>A0AAD5QBC3</accession>
<feature type="transmembrane region" description="Helical" evidence="1">
    <location>
        <begin position="180"/>
        <end position="201"/>
    </location>
</feature>
<feature type="transmembrane region" description="Helical" evidence="1">
    <location>
        <begin position="149"/>
        <end position="168"/>
    </location>
</feature>
<evidence type="ECO:0000313" key="3">
    <source>
        <dbReference type="Proteomes" id="UP001209570"/>
    </source>
</evidence>
<proteinExistence type="predicted"/>
<keyword evidence="1" id="KW-0472">Membrane</keyword>
<name>A0AAD5QBC3_PYTIN</name>
<keyword evidence="1" id="KW-0812">Transmembrane</keyword>